<dbReference type="PROSITE" id="PS51900">
    <property type="entry name" value="CB"/>
    <property type="match status" value="1"/>
</dbReference>
<dbReference type="Pfam" id="PF22022">
    <property type="entry name" value="Phage_int_M"/>
    <property type="match status" value="1"/>
</dbReference>
<evidence type="ECO:0000256" key="1">
    <source>
        <dbReference type="ARBA" id="ARBA00008857"/>
    </source>
</evidence>
<proteinExistence type="inferred from homology"/>
<name>A0ABX8JNJ8_9BACT</name>
<dbReference type="InterPro" id="IPR053876">
    <property type="entry name" value="Phage_int_M"/>
</dbReference>
<dbReference type="Pfam" id="PF13356">
    <property type="entry name" value="Arm-DNA-bind_3"/>
    <property type="match status" value="1"/>
</dbReference>
<sequence length="417" mass="47312">MFTDRQIRNLKPENRIRDIREGRGFGIRIKPNGGKIFFYGYDSPVTGARRFLTLGEYPELSLEAARMKHADVYRVVKSGGDPLEAAQQEQKELKEAPTLKELGEDYLKRYAQVNKKSWHVDKRILEKEVYPHWGRQKAQDITKRHVIALLDRVVDRGAPQSANSIFKVLRKMFNWAVRKDILKTTPCIGIDMPAPLRLKDRALTAEEIRTVWHGLENGTMITADAIRAIKLVLVTAQRPGEITGMHTSEIENGWWTIPSERAKNGKAHRVPLSPLALELIGESIEQNKKARQIPQDEEFSGYIFPCPHRNKDKPIERHALSKALKRNQAEDGSVFGVAAFTPHDLRRTAATFMAEAGEMDEVIDAVLSHSKQGIIRVYNQFKYDAPQKAALESWSRRLTSIITGVKGNVVPLVRKVS</sequence>
<dbReference type="CDD" id="cd00801">
    <property type="entry name" value="INT_P4_C"/>
    <property type="match status" value="1"/>
</dbReference>
<reference evidence="6 7" key="1">
    <citation type="submission" date="2021-06" db="EMBL/GenBank/DDBJ databases">
        <title>Gemonas diversity in paddy soil.</title>
        <authorList>
            <person name="Liu G."/>
        </authorList>
    </citation>
    <scope>NUCLEOTIDE SEQUENCE [LARGE SCALE GENOMIC DNA]</scope>
    <source>
        <strain evidence="6 7">RG29</strain>
    </source>
</reference>
<evidence type="ECO:0000259" key="5">
    <source>
        <dbReference type="PROSITE" id="PS51900"/>
    </source>
</evidence>
<comment type="similarity">
    <text evidence="1">Belongs to the 'phage' integrase family.</text>
</comment>
<evidence type="ECO:0000313" key="6">
    <source>
        <dbReference type="EMBL" id="QWV98962.1"/>
    </source>
</evidence>
<dbReference type="Pfam" id="PF00589">
    <property type="entry name" value="Phage_integrase"/>
    <property type="match status" value="1"/>
</dbReference>
<evidence type="ECO:0000259" key="4">
    <source>
        <dbReference type="PROSITE" id="PS51898"/>
    </source>
</evidence>
<feature type="domain" description="Tyr recombinase" evidence="4">
    <location>
        <begin position="198"/>
        <end position="392"/>
    </location>
</feature>
<accession>A0ABX8JNJ8</accession>
<dbReference type="EMBL" id="CP076724">
    <property type="protein sequence ID" value="QWV98962.1"/>
    <property type="molecule type" value="Genomic_DNA"/>
</dbReference>
<keyword evidence="3" id="KW-0238">DNA-binding</keyword>
<dbReference type="InterPro" id="IPR025166">
    <property type="entry name" value="Integrase_DNA_bind_dom"/>
</dbReference>
<dbReference type="InterPro" id="IPR002104">
    <property type="entry name" value="Integrase_catalytic"/>
</dbReference>
<evidence type="ECO:0000313" key="7">
    <source>
        <dbReference type="Proteomes" id="UP000683493"/>
    </source>
</evidence>
<dbReference type="Proteomes" id="UP000683493">
    <property type="component" value="Chromosome"/>
</dbReference>
<keyword evidence="7" id="KW-1185">Reference proteome</keyword>
<dbReference type="PROSITE" id="PS51898">
    <property type="entry name" value="TYR_RECOMBINASE"/>
    <property type="match status" value="1"/>
</dbReference>
<keyword evidence="2" id="KW-0229">DNA integration</keyword>
<gene>
    <name evidence="6" type="ORF">KP005_06695</name>
</gene>
<dbReference type="PANTHER" id="PTHR30629:SF2">
    <property type="entry name" value="PROPHAGE INTEGRASE INTS-RELATED"/>
    <property type="match status" value="1"/>
</dbReference>
<evidence type="ECO:0000256" key="3">
    <source>
        <dbReference type="PROSITE-ProRule" id="PRU01248"/>
    </source>
</evidence>
<organism evidence="6 7">
    <name type="scientific">Geomonas diazotrophica</name>
    <dbReference type="NCBI Taxonomy" id="2843197"/>
    <lineage>
        <taxon>Bacteria</taxon>
        <taxon>Pseudomonadati</taxon>
        <taxon>Thermodesulfobacteriota</taxon>
        <taxon>Desulfuromonadia</taxon>
        <taxon>Geobacterales</taxon>
        <taxon>Geobacteraceae</taxon>
        <taxon>Geomonas</taxon>
    </lineage>
</organism>
<feature type="domain" description="Core-binding (CB)" evidence="5">
    <location>
        <begin position="97"/>
        <end position="177"/>
    </location>
</feature>
<evidence type="ECO:0000256" key="2">
    <source>
        <dbReference type="ARBA" id="ARBA00022908"/>
    </source>
</evidence>
<dbReference type="InterPro" id="IPR050808">
    <property type="entry name" value="Phage_Integrase"/>
</dbReference>
<dbReference type="InterPro" id="IPR044068">
    <property type="entry name" value="CB"/>
</dbReference>
<protein>
    <submittedName>
        <fullName evidence="6">Tyrosine-type recombinase/integrase</fullName>
    </submittedName>
</protein>
<dbReference type="PANTHER" id="PTHR30629">
    <property type="entry name" value="PROPHAGE INTEGRASE"/>
    <property type="match status" value="1"/>
</dbReference>